<dbReference type="SUPFAM" id="SSF53850">
    <property type="entry name" value="Periplasmic binding protein-like II"/>
    <property type="match status" value="1"/>
</dbReference>
<dbReference type="InterPro" id="IPR000914">
    <property type="entry name" value="SBP_5_dom"/>
</dbReference>
<evidence type="ECO:0000256" key="1">
    <source>
        <dbReference type="ARBA" id="ARBA00005695"/>
    </source>
</evidence>
<sequence>GTLALISPKATPTQGDLVNQKPVGSGPFVVTEYAQKDHITIARNPRYTRRAPWSDHQGPPYLDRIVFKIIPEAGTRVTTIESGETQMISALNAPAAVLRRLESNTSLRVERNPYPGAPRIWLLNVTVPPTNDLKVRQALNYGVNRPAFVESVYKGLGQTACAPLTQHMLADPSLCQAYPYDPSKAAQLLDEAGWKMGPNNLRTKDGRPLVITINSINYGAGNLPEIELLQGQLLQLGIDARIKSQARPPWYEDNYHCATSGPVMFLRDTDWNGLYALFDSATVHTNFNWSCYANPEVDRLIAQGREEFDPAKRRAIYLKIERILVDQAVTVPLIDEYSVWVLRGNVKGTTYNYSAYPVLNDVSIEK</sequence>
<dbReference type="GO" id="GO:1904680">
    <property type="term" value="F:peptide transmembrane transporter activity"/>
    <property type="evidence" value="ECO:0007669"/>
    <property type="project" value="TreeGrafter"/>
</dbReference>
<dbReference type="Gene3D" id="3.10.105.10">
    <property type="entry name" value="Dipeptide-binding Protein, Domain 3"/>
    <property type="match status" value="1"/>
</dbReference>
<evidence type="ECO:0000256" key="2">
    <source>
        <dbReference type="ARBA" id="ARBA00022448"/>
    </source>
</evidence>
<keyword evidence="3" id="KW-0732">Signal</keyword>
<name>A0A537JLZ6_9BACT</name>
<feature type="non-terminal residue" evidence="5">
    <location>
        <position position="1"/>
    </location>
</feature>
<dbReference type="AlphaFoldDB" id="A0A537JLZ6"/>
<evidence type="ECO:0000313" key="5">
    <source>
        <dbReference type="EMBL" id="TMI84565.1"/>
    </source>
</evidence>
<keyword evidence="2" id="KW-0813">Transport</keyword>
<dbReference type="InterPro" id="IPR039424">
    <property type="entry name" value="SBP_5"/>
</dbReference>
<dbReference type="EMBL" id="VBAO01000025">
    <property type="protein sequence ID" value="TMI84565.1"/>
    <property type="molecule type" value="Genomic_DNA"/>
</dbReference>
<dbReference type="Proteomes" id="UP000320048">
    <property type="component" value="Unassembled WGS sequence"/>
</dbReference>
<dbReference type="Gene3D" id="3.90.76.10">
    <property type="entry name" value="Dipeptide-binding Protein, Domain 1"/>
    <property type="match status" value="1"/>
</dbReference>
<comment type="similarity">
    <text evidence="1">Belongs to the bacterial solute-binding protein 5 family.</text>
</comment>
<organism evidence="5 6">
    <name type="scientific">Candidatus Segetimicrobium genomatis</name>
    <dbReference type="NCBI Taxonomy" id="2569760"/>
    <lineage>
        <taxon>Bacteria</taxon>
        <taxon>Bacillati</taxon>
        <taxon>Candidatus Sysuimicrobiota</taxon>
        <taxon>Candidatus Sysuimicrobiia</taxon>
        <taxon>Candidatus Sysuimicrobiales</taxon>
        <taxon>Candidatus Segetimicrobiaceae</taxon>
        <taxon>Candidatus Segetimicrobium</taxon>
    </lineage>
</organism>
<dbReference type="Gene3D" id="3.40.190.10">
    <property type="entry name" value="Periplasmic binding protein-like II"/>
    <property type="match status" value="1"/>
</dbReference>
<comment type="caution">
    <text evidence="5">The sequence shown here is derived from an EMBL/GenBank/DDBJ whole genome shotgun (WGS) entry which is preliminary data.</text>
</comment>
<protein>
    <recommendedName>
        <fullName evidence="4">Solute-binding protein family 5 domain-containing protein</fullName>
    </recommendedName>
</protein>
<accession>A0A537JLZ6</accession>
<dbReference type="GO" id="GO:0015833">
    <property type="term" value="P:peptide transport"/>
    <property type="evidence" value="ECO:0007669"/>
    <property type="project" value="TreeGrafter"/>
</dbReference>
<feature type="domain" description="Solute-binding protein family 5" evidence="4">
    <location>
        <begin position="12"/>
        <end position="257"/>
    </location>
</feature>
<dbReference type="PANTHER" id="PTHR30290:SF9">
    <property type="entry name" value="OLIGOPEPTIDE-BINDING PROTEIN APPA"/>
    <property type="match status" value="1"/>
</dbReference>
<proteinExistence type="inferred from homology"/>
<evidence type="ECO:0000313" key="6">
    <source>
        <dbReference type="Proteomes" id="UP000320048"/>
    </source>
</evidence>
<evidence type="ECO:0000256" key="3">
    <source>
        <dbReference type="ARBA" id="ARBA00022729"/>
    </source>
</evidence>
<gene>
    <name evidence="5" type="ORF">E6H04_01110</name>
</gene>
<dbReference type="PANTHER" id="PTHR30290">
    <property type="entry name" value="PERIPLASMIC BINDING COMPONENT OF ABC TRANSPORTER"/>
    <property type="match status" value="1"/>
</dbReference>
<reference evidence="5 6" key="1">
    <citation type="journal article" date="2019" name="Nat. Microbiol.">
        <title>Mediterranean grassland soil C-N compound turnover is dependent on rainfall and depth, and is mediated by genomically divergent microorganisms.</title>
        <authorList>
            <person name="Diamond S."/>
            <person name="Andeer P.F."/>
            <person name="Li Z."/>
            <person name="Crits-Christoph A."/>
            <person name="Burstein D."/>
            <person name="Anantharaman K."/>
            <person name="Lane K.R."/>
            <person name="Thomas B.C."/>
            <person name="Pan C."/>
            <person name="Northen T.R."/>
            <person name="Banfield J.F."/>
        </authorList>
    </citation>
    <scope>NUCLEOTIDE SEQUENCE [LARGE SCALE GENOMIC DNA]</scope>
    <source>
        <strain evidence="5">NP_7</strain>
    </source>
</reference>
<dbReference type="Pfam" id="PF00496">
    <property type="entry name" value="SBP_bac_5"/>
    <property type="match status" value="1"/>
</dbReference>
<evidence type="ECO:0000259" key="4">
    <source>
        <dbReference type="Pfam" id="PF00496"/>
    </source>
</evidence>